<evidence type="ECO:0000256" key="1">
    <source>
        <dbReference type="ARBA" id="ARBA00023002"/>
    </source>
</evidence>
<evidence type="ECO:0000259" key="2">
    <source>
        <dbReference type="SMART" id="SM00829"/>
    </source>
</evidence>
<keyword evidence="1" id="KW-0560">Oxidoreductase</keyword>
<dbReference type="InterPro" id="IPR045010">
    <property type="entry name" value="MDR_fam"/>
</dbReference>
<dbReference type="CDD" id="cd05288">
    <property type="entry name" value="PGDH"/>
    <property type="match status" value="1"/>
</dbReference>
<evidence type="ECO:0000313" key="4">
    <source>
        <dbReference type="Proteomes" id="UP001432014"/>
    </source>
</evidence>
<keyword evidence="4" id="KW-1185">Reference proteome</keyword>
<dbReference type="InterPro" id="IPR011032">
    <property type="entry name" value="GroES-like_sf"/>
</dbReference>
<evidence type="ECO:0000313" key="3">
    <source>
        <dbReference type="EMBL" id="WUS57624.1"/>
    </source>
</evidence>
<gene>
    <name evidence="3" type="ORF">OG469_20175</name>
</gene>
<dbReference type="RefSeq" id="WP_329496716.1">
    <property type="nucleotide sequence ID" value="NZ_CP108460.1"/>
</dbReference>
<dbReference type="InterPro" id="IPR013149">
    <property type="entry name" value="ADH-like_C"/>
</dbReference>
<dbReference type="PANTHER" id="PTHR43205:SF7">
    <property type="entry name" value="PROSTAGLANDIN REDUCTASE 1"/>
    <property type="match status" value="1"/>
</dbReference>
<dbReference type="SMART" id="SM00829">
    <property type="entry name" value="PKS_ER"/>
    <property type="match status" value="1"/>
</dbReference>
<dbReference type="InterPro" id="IPR041694">
    <property type="entry name" value="ADH_N_2"/>
</dbReference>
<accession>A0ABZ1W9W7</accession>
<dbReference type="SUPFAM" id="SSF51735">
    <property type="entry name" value="NAD(P)-binding Rossmann-fold domains"/>
    <property type="match status" value="1"/>
</dbReference>
<dbReference type="Gene3D" id="3.90.180.10">
    <property type="entry name" value="Medium-chain alcohol dehydrogenases, catalytic domain"/>
    <property type="match status" value="1"/>
</dbReference>
<organism evidence="3 4">
    <name type="scientific">Kitasatospora herbaricolor</name>
    <dbReference type="NCBI Taxonomy" id="68217"/>
    <lineage>
        <taxon>Bacteria</taxon>
        <taxon>Bacillati</taxon>
        <taxon>Actinomycetota</taxon>
        <taxon>Actinomycetes</taxon>
        <taxon>Kitasatosporales</taxon>
        <taxon>Streptomycetaceae</taxon>
        <taxon>Kitasatospora</taxon>
    </lineage>
</organism>
<dbReference type="Pfam" id="PF00107">
    <property type="entry name" value="ADH_zinc_N"/>
    <property type="match status" value="1"/>
</dbReference>
<sequence>MTRTVTRSVRLAARPKGFPTAEHFRFVEEELPALAPGTALVENVHLSVDPYMRELMDAGWEIGEPLRYGRAVGRVLESRSPEFAPGDLVAHSEGWSTHAVVAPGQAGVRIVRPPAGIPLSAYLSVLGGTGLTAYVGVREILKLQAGESVYISAAAGAVGSVAGQIARVLGAGRVIGSAGSAAKVAYLTGELGFDAAFDHHDGPVSELLAAAAPDGIDAALEGVGGDHLEAAIGVTREFGRIAWVGAISQYNNPDEPPAAPRNLYAVSDRSIQLRGYQVRHHLHLRPEAEQWLVPHLLAGRITSRETVVDGFDRVVDAFLGVLRGENTGKMLVRVAGE</sequence>
<dbReference type="InterPro" id="IPR020843">
    <property type="entry name" value="ER"/>
</dbReference>
<dbReference type="EMBL" id="CP108482">
    <property type="protein sequence ID" value="WUS57624.1"/>
    <property type="molecule type" value="Genomic_DNA"/>
</dbReference>
<dbReference type="InterPro" id="IPR036291">
    <property type="entry name" value="NAD(P)-bd_dom_sf"/>
</dbReference>
<dbReference type="SUPFAM" id="SSF50129">
    <property type="entry name" value="GroES-like"/>
    <property type="match status" value="1"/>
</dbReference>
<dbReference type="Pfam" id="PF16884">
    <property type="entry name" value="ADH_N_2"/>
    <property type="match status" value="1"/>
</dbReference>
<proteinExistence type="predicted"/>
<dbReference type="Gene3D" id="3.40.50.720">
    <property type="entry name" value="NAD(P)-binding Rossmann-like Domain"/>
    <property type="match status" value="1"/>
</dbReference>
<protein>
    <submittedName>
        <fullName evidence="3">NADP-dependent oxidoreductase</fullName>
    </submittedName>
</protein>
<name>A0ABZ1W9W7_9ACTN</name>
<dbReference type="PANTHER" id="PTHR43205">
    <property type="entry name" value="PROSTAGLANDIN REDUCTASE"/>
    <property type="match status" value="1"/>
</dbReference>
<dbReference type="Proteomes" id="UP001432014">
    <property type="component" value="Chromosome"/>
</dbReference>
<reference evidence="3 4" key="1">
    <citation type="submission" date="2022-10" db="EMBL/GenBank/DDBJ databases">
        <title>The complete genomes of actinobacterial strains from the NBC collection.</title>
        <authorList>
            <person name="Joergensen T.S."/>
            <person name="Alvarez Arevalo M."/>
            <person name="Sterndorff E.B."/>
            <person name="Faurdal D."/>
            <person name="Vuksanovic O."/>
            <person name="Mourched A.-S."/>
            <person name="Charusanti P."/>
            <person name="Shaw S."/>
            <person name="Blin K."/>
            <person name="Weber T."/>
        </authorList>
    </citation>
    <scope>NUCLEOTIDE SEQUENCE [LARGE SCALE GENOMIC DNA]</scope>
    <source>
        <strain evidence="3 4">NBC_01247</strain>
    </source>
</reference>
<feature type="domain" description="Enoyl reductase (ER)" evidence="2">
    <location>
        <begin position="20"/>
        <end position="332"/>
    </location>
</feature>